<proteinExistence type="inferred from homology"/>
<sequence>MRLEANAIVKSYGDHVALNGVNLTIPHIRTVAILGPSGGGKSTLLRILAGLETPDGGEIALDGDPIQFNEAYLLRHRRGIGTVFQSFNLFPHLTALDNIALPLEKVHGYEAAEAATYALQLLARFHLAGHALKTPAQLSGGQKQRVAIARAVAIKPRLLLFDEPTSALDPEMTVEVLDLIAELRQEGRPLVLVTHEIGFARQVADQVVFLHEGRVLEWGDAPRLFEQPATPEMRGFLDKVLRY</sequence>
<dbReference type="PIRSF" id="PIRSF039085">
    <property type="entry name" value="ABC_ATPase_HisP"/>
    <property type="match status" value="1"/>
</dbReference>
<evidence type="ECO:0000256" key="2">
    <source>
        <dbReference type="ARBA" id="ARBA00022448"/>
    </source>
</evidence>
<reference evidence="6 7" key="1">
    <citation type="submission" date="2019-04" db="EMBL/GenBank/DDBJ databases">
        <title>Geobacter ruber sp. nov., ferric-reducing bacteria isolated from paddy soil.</title>
        <authorList>
            <person name="Xu Z."/>
            <person name="Masuda Y."/>
            <person name="Itoh H."/>
            <person name="Senoo K."/>
        </authorList>
    </citation>
    <scope>NUCLEOTIDE SEQUENCE [LARGE SCALE GENOMIC DNA]</scope>
    <source>
        <strain evidence="6 7">Red88</strain>
    </source>
</reference>
<dbReference type="InterPro" id="IPR003439">
    <property type="entry name" value="ABC_transporter-like_ATP-bd"/>
</dbReference>
<dbReference type="Proteomes" id="UP000324298">
    <property type="component" value="Unassembled WGS sequence"/>
</dbReference>
<dbReference type="PANTHER" id="PTHR43166">
    <property type="entry name" value="AMINO ACID IMPORT ATP-BINDING PROTEIN"/>
    <property type="match status" value="1"/>
</dbReference>
<dbReference type="RefSeq" id="WP_149306701.1">
    <property type="nucleotide sequence ID" value="NZ_SRSD01000003.1"/>
</dbReference>
<keyword evidence="3" id="KW-0547">Nucleotide-binding</keyword>
<dbReference type="PROSITE" id="PS50893">
    <property type="entry name" value="ABC_TRANSPORTER_2"/>
    <property type="match status" value="1"/>
</dbReference>
<dbReference type="GO" id="GO:0005524">
    <property type="term" value="F:ATP binding"/>
    <property type="evidence" value="ECO:0007669"/>
    <property type="project" value="UniProtKB-KW"/>
</dbReference>
<dbReference type="GO" id="GO:0016887">
    <property type="term" value="F:ATP hydrolysis activity"/>
    <property type="evidence" value="ECO:0007669"/>
    <property type="project" value="InterPro"/>
</dbReference>
<dbReference type="SUPFAM" id="SSF52540">
    <property type="entry name" value="P-loop containing nucleoside triphosphate hydrolases"/>
    <property type="match status" value="1"/>
</dbReference>
<dbReference type="AlphaFoldDB" id="A0A5A9XJV7"/>
<feature type="domain" description="ABC transporter" evidence="5">
    <location>
        <begin position="3"/>
        <end position="237"/>
    </location>
</feature>
<dbReference type="InterPro" id="IPR030679">
    <property type="entry name" value="ABC_ATPase_HisP-typ"/>
</dbReference>
<keyword evidence="7" id="KW-1185">Reference proteome</keyword>
<dbReference type="InterPro" id="IPR017871">
    <property type="entry name" value="ABC_transporter-like_CS"/>
</dbReference>
<comment type="similarity">
    <text evidence="1">Belongs to the ABC transporter superfamily.</text>
</comment>
<organism evidence="6 7">
    <name type="scientific">Oryzomonas rubra</name>
    <dbReference type="NCBI Taxonomy" id="2509454"/>
    <lineage>
        <taxon>Bacteria</taxon>
        <taxon>Pseudomonadati</taxon>
        <taxon>Thermodesulfobacteriota</taxon>
        <taxon>Desulfuromonadia</taxon>
        <taxon>Geobacterales</taxon>
        <taxon>Geobacteraceae</taxon>
        <taxon>Oryzomonas</taxon>
    </lineage>
</organism>
<dbReference type="Pfam" id="PF00005">
    <property type="entry name" value="ABC_tran"/>
    <property type="match status" value="1"/>
</dbReference>
<keyword evidence="4 6" id="KW-0067">ATP-binding</keyword>
<dbReference type="PROSITE" id="PS00211">
    <property type="entry name" value="ABC_TRANSPORTER_1"/>
    <property type="match status" value="1"/>
</dbReference>
<protein>
    <submittedName>
        <fullName evidence="6">Amino acid ABC transporter ATP-binding protein</fullName>
    </submittedName>
</protein>
<evidence type="ECO:0000256" key="3">
    <source>
        <dbReference type="ARBA" id="ARBA00022741"/>
    </source>
</evidence>
<evidence type="ECO:0000313" key="7">
    <source>
        <dbReference type="Proteomes" id="UP000324298"/>
    </source>
</evidence>
<gene>
    <name evidence="6" type="ORF">ET418_06120</name>
</gene>
<evidence type="ECO:0000256" key="1">
    <source>
        <dbReference type="ARBA" id="ARBA00005417"/>
    </source>
</evidence>
<dbReference type="InterPro" id="IPR050086">
    <property type="entry name" value="MetN_ABC_transporter-like"/>
</dbReference>
<keyword evidence="2" id="KW-0813">Transport</keyword>
<accession>A0A5A9XJV7</accession>
<dbReference type="GO" id="GO:0015424">
    <property type="term" value="F:ABC-type amino acid transporter activity"/>
    <property type="evidence" value="ECO:0007669"/>
    <property type="project" value="InterPro"/>
</dbReference>
<dbReference type="EMBL" id="SRSD01000003">
    <property type="protein sequence ID" value="KAA0893386.1"/>
    <property type="molecule type" value="Genomic_DNA"/>
</dbReference>
<dbReference type="OrthoDB" id="5429817at2"/>
<evidence type="ECO:0000259" key="5">
    <source>
        <dbReference type="PROSITE" id="PS50893"/>
    </source>
</evidence>
<dbReference type="InterPro" id="IPR027417">
    <property type="entry name" value="P-loop_NTPase"/>
</dbReference>
<dbReference type="PANTHER" id="PTHR43166:SF4">
    <property type="entry name" value="PHOSPHONATES IMPORT ATP-BINDING PROTEIN PHNC"/>
    <property type="match status" value="1"/>
</dbReference>
<evidence type="ECO:0000313" key="6">
    <source>
        <dbReference type="EMBL" id="KAA0893386.1"/>
    </source>
</evidence>
<dbReference type="Gene3D" id="3.40.50.300">
    <property type="entry name" value="P-loop containing nucleotide triphosphate hydrolases"/>
    <property type="match status" value="1"/>
</dbReference>
<dbReference type="SMART" id="SM00382">
    <property type="entry name" value="AAA"/>
    <property type="match status" value="1"/>
</dbReference>
<name>A0A5A9XJV7_9BACT</name>
<evidence type="ECO:0000256" key="4">
    <source>
        <dbReference type="ARBA" id="ARBA00022840"/>
    </source>
</evidence>
<dbReference type="InterPro" id="IPR003593">
    <property type="entry name" value="AAA+_ATPase"/>
</dbReference>
<comment type="caution">
    <text evidence="6">The sequence shown here is derived from an EMBL/GenBank/DDBJ whole genome shotgun (WGS) entry which is preliminary data.</text>
</comment>